<keyword evidence="4" id="KW-1185">Reference proteome</keyword>
<evidence type="ECO:0000259" key="2">
    <source>
        <dbReference type="PROSITE" id="PS51782"/>
    </source>
</evidence>
<keyword evidence="1" id="KW-0732">Signal</keyword>
<feature type="domain" description="LysM" evidence="2">
    <location>
        <begin position="140"/>
        <end position="183"/>
    </location>
</feature>
<dbReference type="PANTHER" id="PTHR33734">
    <property type="entry name" value="LYSM DOMAIN-CONTAINING GPI-ANCHORED PROTEIN 2"/>
    <property type="match status" value="1"/>
</dbReference>
<accession>I0WBB4</accession>
<evidence type="ECO:0000313" key="3">
    <source>
        <dbReference type="EMBL" id="EID73680.1"/>
    </source>
</evidence>
<dbReference type="eggNOG" id="COG1388">
    <property type="taxonomic scope" value="Bacteria"/>
</dbReference>
<evidence type="ECO:0000256" key="1">
    <source>
        <dbReference type="SAM" id="SignalP"/>
    </source>
</evidence>
<reference evidence="3 4" key="1">
    <citation type="journal article" date="2012" name="J. Bacteriol.">
        <title>Genome Sequence of the Halotolerant Bacterium Imtechella halotolerans K1T.</title>
        <authorList>
            <person name="Kumar S."/>
            <person name="Vikram S."/>
            <person name="Subramanian S."/>
            <person name="Raghava G.P."/>
            <person name="Pinnaka A.K."/>
        </authorList>
    </citation>
    <scope>NUCLEOTIDE SEQUENCE [LARGE SCALE GENOMIC DNA]</scope>
    <source>
        <strain evidence="3 4">K1</strain>
    </source>
</reference>
<feature type="domain" description="LysM" evidence="2">
    <location>
        <begin position="81"/>
        <end position="125"/>
    </location>
</feature>
<evidence type="ECO:0000313" key="4">
    <source>
        <dbReference type="Proteomes" id="UP000005938"/>
    </source>
</evidence>
<sequence length="615" mass="68989">MRKITMFIFLLTCSTVLLAMQQPTIQHTVSKGETIYSLTKRYQITEEVLYRYNPQIRSGLQANAVIEIPSVAFQQEPTSFIEHKVKRKETLFSLAQEYHVSIDQIKKYNSELYARDLNRGEVIRIPVFQKGKQKPAEGLVEYIVKPKEGKWRIAQNHGISEAELERINPNMKTVLNEGDIIWVPANKIDSGEYTMYAVQQGEGFFALKRKFNVTEEQLIALNPQLAGQGLKAGMELKLPKKRDAIGQGEVSLLDQTAADQLLRESMNVNQPQSLAFVLPFKLEKGAEDSLGSLRSKLENDRLVGYAVDFYSGALMALDSAKSMGFNLKVKVLDSEGSESAISKLLAQNTFKGTQWVVGPFLPKVFNTLSSGLLKDSIPVLAPLSNKNIELYDNVFQTLPTELMVQNAMISHILSKQQQGAHVVILADEKNASMQSQLQGKIVGSRVVTDVKNIKNALVMGKVNWVIVESNSVAFISNTTRALNALLDAKYQIIMATTQRGDAYDDNNVSNSHLSNLTFHYPTVDKLSSEKNTFAMKYESQYGGSPNRYAIRGFDITMDAILRMASQGDLYKAAKKVGETHYIENKFKYDRKLHGGYYNTGVYIVKYQDLEIVEAQ</sequence>
<dbReference type="Proteomes" id="UP000005938">
    <property type="component" value="Unassembled WGS sequence"/>
</dbReference>
<dbReference type="PATRIC" id="fig|946077.3.peg.2060"/>
<organism evidence="3 4">
    <name type="scientific">Imtechella halotolerans K1</name>
    <dbReference type="NCBI Taxonomy" id="946077"/>
    <lineage>
        <taxon>Bacteria</taxon>
        <taxon>Pseudomonadati</taxon>
        <taxon>Bacteroidota</taxon>
        <taxon>Flavobacteriia</taxon>
        <taxon>Flavobacteriales</taxon>
        <taxon>Flavobacteriaceae</taxon>
        <taxon>Imtechella</taxon>
    </lineage>
</organism>
<feature type="signal peptide" evidence="1">
    <location>
        <begin position="1"/>
        <end position="19"/>
    </location>
</feature>
<name>I0WBB4_9FLAO</name>
<dbReference type="AlphaFoldDB" id="I0WBB4"/>
<dbReference type="InterPro" id="IPR036779">
    <property type="entry name" value="LysM_dom_sf"/>
</dbReference>
<feature type="chain" id="PRO_5003636006" evidence="1">
    <location>
        <begin position="20"/>
        <end position="615"/>
    </location>
</feature>
<dbReference type="SMART" id="SM00257">
    <property type="entry name" value="LysM"/>
    <property type="match status" value="4"/>
</dbReference>
<dbReference type="eggNOG" id="COG0683">
    <property type="taxonomic scope" value="Bacteria"/>
</dbReference>
<dbReference type="Gene3D" id="3.40.50.2300">
    <property type="match status" value="2"/>
</dbReference>
<gene>
    <name evidence="3" type="ORF">W5A_10205</name>
</gene>
<dbReference type="SUPFAM" id="SSF53822">
    <property type="entry name" value="Periplasmic binding protein-like I"/>
    <property type="match status" value="1"/>
</dbReference>
<dbReference type="InterPro" id="IPR018392">
    <property type="entry name" value="LysM"/>
</dbReference>
<dbReference type="EMBL" id="AJJU01000018">
    <property type="protein sequence ID" value="EID73680.1"/>
    <property type="molecule type" value="Genomic_DNA"/>
</dbReference>
<feature type="domain" description="LysM" evidence="2">
    <location>
        <begin position="25"/>
        <end position="68"/>
    </location>
</feature>
<feature type="domain" description="LysM" evidence="2">
    <location>
        <begin position="194"/>
        <end position="238"/>
    </location>
</feature>
<dbReference type="OrthoDB" id="2149800at2"/>
<dbReference type="PROSITE" id="PS51782">
    <property type="entry name" value="LYSM"/>
    <property type="match status" value="4"/>
</dbReference>
<dbReference type="Gene3D" id="3.10.350.10">
    <property type="entry name" value="LysM domain"/>
    <property type="match status" value="4"/>
</dbReference>
<dbReference type="CDD" id="cd00118">
    <property type="entry name" value="LysM"/>
    <property type="match status" value="3"/>
</dbReference>
<dbReference type="RefSeq" id="WP_008240188.1">
    <property type="nucleotide sequence ID" value="NZ_AJJU01000018.1"/>
</dbReference>
<dbReference type="STRING" id="946077.W5A_10205"/>
<comment type="caution">
    <text evidence="3">The sequence shown here is derived from an EMBL/GenBank/DDBJ whole genome shotgun (WGS) entry which is preliminary data.</text>
</comment>
<proteinExistence type="predicted"/>
<dbReference type="SUPFAM" id="SSF54106">
    <property type="entry name" value="LysM domain"/>
    <property type="match status" value="4"/>
</dbReference>
<dbReference type="Pfam" id="PF01476">
    <property type="entry name" value="LysM"/>
    <property type="match status" value="4"/>
</dbReference>
<protein>
    <submittedName>
        <fullName evidence="3">Peptidoglycan-binding LysM</fullName>
    </submittedName>
</protein>
<dbReference type="InterPro" id="IPR028082">
    <property type="entry name" value="Peripla_BP_I"/>
</dbReference>
<dbReference type="PANTHER" id="PTHR33734:SF22">
    <property type="entry name" value="MEMBRANE-BOUND LYTIC MUREIN TRANSGLYCOSYLASE D"/>
    <property type="match status" value="1"/>
</dbReference>